<organism evidence="2 3">
    <name type="scientific">Methanocella conradii (strain DSM 24694 / JCM 17849 / CGMCC 1.5162 / HZ254)</name>
    <dbReference type="NCBI Taxonomy" id="1041930"/>
    <lineage>
        <taxon>Archaea</taxon>
        <taxon>Methanobacteriati</taxon>
        <taxon>Methanobacteriota</taxon>
        <taxon>Stenosarchaea group</taxon>
        <taxon>Methanomicrobia</taxon>
        <taxon>Methanocellales</taxon>
        <taxon>Methanocellaceae</taxon>
        <taxon>Methanocella</taxon>
    </lineage>
</organism>
<dbReference type="KEGG" id="mez:Mtc_1435"/>
<accession>H8I4L7</accession>
<dbReference type="Proteomes" id="UP000005233">
    <property type="component" value="Chromosome"/>
</dbReference>
<dbReference type="KEGG" id="mez:Mtc_1444"/>
<reference evidence="2" key="2">
    <citation type="journal article" date="2012" name="PLoS ONE">
        <title>Methanocella conradii sp. nov., a thermophilic, obligate hydrogenotrophic methanogen, isolated from Chinese rice field soil.</title>
        <authorList>
            <person name="Lu Z."/>
            <person name="Lu Y."/>
        </authorList>
    </citation>
    <scope>NUCLEOTIDE SEQUENCE</scope>
    <source>
        <strain evidence="2">HZ254</strain>
    </source>
</reference>
<keyword evidence="3" id="KW-1185">Reference proteome</keyword>
<gene>
    <name evidence="1" type="ordered locus">Mtc_1435</name>
    <name evidence="2" type="ordered locus">Mtc_1444</name>
</gene>
<dbReference type="HOGENOM" id="CLU_117029_0_0_2"/>
<reference evidence="2" key="3">
    <citation type="journal article" date="2015" name="Environ. Microbiol. Rep.">
        <title>Comparative genomics of three Methanocellales strains reveal novel taxonomic and metabolic features.</title>
        <authorList>
            <person name="Lyu Z."/>
            <person name="Lu Y."/>
        </authorList>
    </citation>
    <scope>NUCLEOTIDE SEQUENCE</scope>
    <source>
        <strain evidence="2">HZ254</strain>
    </source>
</reference>
<sequence length="168" mass="20248">MPKSLKNDYDLARNFQIWLSHNYRNFKPNHLRVLIDLNLRVRARPDLKNKLLLAFDNIFYGNDPIEEIKALESEHFPYYLNSIKIIASLSQLFLIEQELNYTQNSNYDPKSLFYQGWVRQFIDNPKEIDNMCMSVARYQPPRSQYTDKENKKSRKYQVNLKSLWYIES</sequence>
<evidence type="ECO:0000313" key="1">
    <source>
        <dbReference type="EMBL" id="AFD00189.1"/>
    </source>
</evidence>
<evidence type="ECO:0000313" key="3">
    <source>
        <dbReference type="Proteomes" id="UP000005233"/>
    </source>
</evidence>
<proteinExistence type="predicted"/>
<dbReference type="eggNOG" id="arCOG12062">
    <property type="taxonomic scope" value="Archaea"/>
</dbReference>
<name>H8I4L7_METCZ</name>
<dbReference type="AlphaFoldDB" id="H8I4L7"/>
<dbReference type="EMBL" id="CP003243">
    <property type="protein sequence ID" value="AFD00189.1"/>
    <property type="molecule type" value="Genomic_DNA"/>
</dbReference>
<protein>
    <submittedName>
        <fullName evidence="2">Uncharacterized protein</fullName>
    </submittedName>
</protein>
<evidence type="ECO:0000313" key="2">
    <source>
        <dbReference type="EMBL" id="AFD00196.1"/>
    </source>
</evidence>
<dbReference type="EMBL" id="CP003243">
    <property type="protein sequence ID" value="AFD00196.1"/>
    <property type="molecule type" value="Genomic_DNA"/>
</dbReference>
<reference evidence="2 3" key="1">
    <citation type="journal article" date="2012" name="J. Bacteriol.">
        <title>Complete genome sequence of a thermophilic methanogen, Methanocella conradii HZ254, isolated from Chinese rice field soil.</title>
        <authorList>
            <person name="Lu Z."/>
            <person name="Lu Y."/>
        </authorList>
    </citation>
    <scope>NUCLEOTIDE SEQUENCE [LARGE SCALE GENOMIC DNA]</scope>
    <source>
        <strain evidence="3">DSM 24694 / JCM 17849 / CGMCC 1.5162 / HZ254</strain>
        <strain evidence="2">HZ254</strain>
    </source>
</reference>